<dbReference type="OrthoDB" id="7865874at2"/>
<dbReference type="KEGG" id="ppru:FDP22_01470"/>
<reference evidence="1 2" key="1">
    <citation type="submission" date="2019-06" db="EMBL/GenBank/DDBJ databases">
        <title>Genome sequence of Rhodobacteraceae bacterium D4M1.</title>
        <authorList>
            <person name="Cao J."/>
        </authorList>
    </citation>
    <scope>NUCLEOTIDE SEQUENCE [LARGE SCALE GENOMIC DNA]</scope>
    <source>
        <strain evidence="1 2">D4M1</strain>
    </source>
</reference>
<dbReference type="RefSeq" id="WP_143972232.1">
    <property type="nucleotide sequence ID" value="NZ_CP040818.1"/>
</dbReference>
<name>A0A5B8FG93_9RHOB</name>
<evidence type="ECO:0000313" key="2">
    <source>
        <dbReference type="Proteomes" id="UP000305888"/>
    </source>
</evidence>
<accession>A0A5B8FG93</accession>
<protein>
    <submittedName>
        <fullName evidence="1">Uncharacterized protein</fullName>
    </submittedName>
</protein>
<dbReference type="AlphaFoldDB" id="A0A5B8FG93"/>
<sequence>MRGLSIPDARNVTLFRGARAASARPSAGGRARQVPAGRGRACDNALRLTLNVICCKIMTVRHISLLLLLLCATALPAAAVEGGFGTGAGAELRAVCRHYENRARFRPREGVAELVVILAESCGSALRTLERGPGAGPDAAAARAGARAYLRRLHAFKALITGINTGRFLSSDAGTRAIRSTRPVSATGEYLIARRFGLISAYHEWLRGAPEYAGPVLPERPAGN</sequence>
<dbReference type="EMBL" id="CP040818">
    <property type="protein sequence ID" value="QDL90568.1"/>
    <property type="molecule type" value="Genomic_DNA"/>
</dbReference>
<keyword evidence="2" id="KW-1185">Reference proteome</keyword>
<evidence type="ECO:0000313" key="1">
    <source>
        <dbReference type="EMBL" id="QDL90568.1"/>
    </source>
</evidence>
<dbReference type="Proteomes" id="UP000305888">
    <property type="component" value="Chromosome"/>
</dbReference>
<gene>
    <name evidence="1" type="ORF">FDP22_01470</name>
</gene>
<proteinExistence type="predicted"/>
<organism evidence="1 2">
    <name type="scientific">Paroceanicella profunda</name>
    <dbReference type="NCBI Taxonomy" id="2579971"/>
    <lineage>
        <taxon>Bacteria</taxon>
        <taxon>Pseudomonadati</taxon>
        <taxon>Pseudomonadota</taxon>
        <taxon>Alphaproteobacteria</taxon>
        <taxon>Rhodobacterales</taxon>
        <taxon>Paracoccaceae</taxon>
        <taxon>Paroceanicella</taxon>
    </lineage>
</organism>